<evidence type="ECO:0000313" key="5">
    <source>
        <dbReference type="Proteomes" id="UP000320762"/>
    </source>
</evidence>
<name>A0A550C516_9AGAR</name>
<protein>
    <recommendedName>
        <fullName evidence="3">NmrA-like domain-containing protein</fullName>
    </recommendedName>
</protein>
<organism evidence="4 5">
    <name type="scientific">Schizophyllum amplum</name>
    <dbReference type="NCBI Taxonomy" id="97359"/>
    <lineage>
        <taxon>Eukaryota</taxon>
        <taxon>Fungi</taxon>
        <taxon>Dikarya</taxon>
        <taxon>Basidiomycota</taxon>
        <taxon>Agaricomycotina</taxon>
        <taxon>Agaricomycetes</taxon>
        <taxon>Agaricomycetidae</taxon>
        <taxon>Agaricales</taxon>
        <taxon>Schizophyllaceae</taxon>
        <taxon>Schizophyllum</taxon>
    </lineage>
</organism>
<dbReference type="InterPro" id="IPR051164">
    <property type="entry name" value="NmrA-like_oxidored"/>
</dbReference>
<dbReference type="STRING" id="97359.A0A550C516"/>
<evidence type="ECO:0000256" key="2">
    <source>
        <dbReference type="ARBA" id="ARBA00022857"/>
    </source>
</evidence>
<accession>A0A550C516</accession>
<evidence type="ECO:0000259" key="3">
    <source>
        <dbReference type="Pfam" id="PF05368"/>
    </source>
</evidence>
<dbReference type="AlphaFoldDB" id="A0A550C516"/>
<reference evidence="4 5" key="1">
    <citation type="journal article" date="2019" name="New Phytol.">
        <title>Comparative genomics reveals unique wood-decay strategies and fruiting body development in the Schizophyllaceae.</title>
        <authorList>
            <person name="Almasi E."/>
            <person name="Sahu N."/>
            <person name="Krizsan K."/>
            <person name="Balint B."/>
            <person name="Kovacs G.M."/>
            <person name="Kiss B."/>
            <person name="Cseklye J."/>
            <person name="Drula E."/>
            <person name="Henrissat B."/>
            <person name="Nagy I."/>
            <person name="Chovatia M."/>
            <person name="Adam C."/>
            <person name="LaButti K."/>
            <person name="Lipzen A."/>
            <person name="Riley R."/>
            <person name="Grigoriev I.V."/>
            <person name="Nagy L.G."/>
        </authorList>
    </citation>
    <scope>NUCLEOTIDE SEQUENCE [LARGE SCALE GENOMIC DNA]</scope>
    <source>
        <strain evidence="4 5">NL-1724</strain>
    </source>
</reference>
<dbReference type="Pfam" id="PF05368">
    <property type="entry name" value="NmrA"/>
    <property type="match status" value="1"/>
</dbReference>
<keyword evidence="2" id="KW-0521">NADP</keyword>
<dbReference type="SUPFAM" id="SSF51735">
    <property type="entry name" value="NAD(P)-binding Rossmann-fold domains"/>
    <property type="match status" value="1"/>
</dbReference>
<proteinExistence type="inferred from homology"/>
<comment type="similarity">
    <text evidence="1">Belongs to the NmrA-type oxidoreductase family.</text>
</comment>
<evidence type="ECO:0000313" key="4">
    <source>
        <dbReference type="EMBL" id="TRM59875.1"/>
    </source>
</evidence>
<dbReference type="GO" id="GO:0005634">
    <property type="term" value="C:nucleus"/>
    <property type="evidence" value="ECO:0007669"/>
    <property type="project" value="TreeGrafter"/>
</dbReference>
<dbReference type="EMBL" id="VDMD01000025">
    <property type="protein sequence ID" value="TRM59875.1"/>
    <property type="molecule type" value="Genomic_DNA"/>
</dbReference>
<dbReference type="InterPro" id="IPR008030">
    <property type="entry name" value="NmrA-like"/>
</dbReference>
<dbReference type="Proteomes" id="UP000320762">
    <property type="component" value="Unassembled WGS sequence"/>
</dbReference>
<dbReference type="InterPro" id="IPR036291">
    <property type="entry name" value="NAD(P)-bd_dom_sf"/>
</dbReference>
<gene>
    <name evidence="4" type="ORF">BD626DRAFT_572275</name>
</gene>
<feature type="domain" description="NmrA-like" evidence="3">
    <location>
        <begin position="105"/>
        <end position="267"/>
    </location>
</feature>
<dbReference type="OrthoDB" id="419598at2759"/>
<keyword evidence="5" id="KW-1185">Reference proteome</keyword>
<dbReference type="PANTHER" id="PTHR42748:SF31">
    <property type="entry name" value="NMRA-LIKE DOMAIN-CONTAINING PROTEIN-RELATED"/>
    <property type="match status" value="1"/>
</dbReference>
<comment type="caution">
    <text evidence="4">The sequence shown here is derived from an EMBL/GenBank/DDBJ whole genome shotgun (WGS) entry which is preliminary data.</text>
</comment>
<dbReference type="CDD" id="cd05251">
    <property type="entry name" value="NmrA_like_SDR_a"/>
    <property type="match status" value="1"/>
</dbReference>
<dbReference type="PANTHER" id="PTHR42748">
    <property type="entry name" value="NITROGEN METABOLITE REPRESSION PROTEIN NMRA FAMILY MEMBER"/>
    <property type="match status" value="1"/>
</dbReference>
<sequence>MPQQIITVFGATGKQGGSVVASILGDAVASAKFSVRAVTRDTAKDSSKALAAKGVEVVSADMNDKESLRKAIKGSYGVFLVTNFWEVFKPETEIAQGKNVADMCKHFDSKATVEEYVRELGIPATFFMAGFYMSNIPGEMMRRSPEGKWTLALPVPDDTPIPLFPAECDTGKFVKAIFLKRDTLLGKRVYGATAYTTPLEIVDGFKKMYPVTGKNAEYKRLSDQDYKDLLGTQGTPEPFQEELLQNMKLLYMFGYYGGDSLDFSTSVSRRRATHDVGGVYQGHTAFADAL</sequence>
<dbReference type="Gene3D" id="3.40.50.720">
    <property type="entry name" value="NAD(P)-binding Rossmann-like Domain"/>
    <property type="match status" value="2"/>
</dbReference>
<evidence type="ECO:0000256" key="1">
    <source>
        <dbReference type="ARBA" id="ARBA00006328"/>
    </source>
</evidence>